<name>A0ACC3T7M0_LIPKO</name>
<gene>
    <name evidence="1" type="ORF">V1525DRAFT_372201</name>
</gene>
<dbReference type="EMBL" id="MU971344">
    <property type="protein sequence ID" value="KAK9239769.1"/>
    <property type="molecule type" value="Genomic_DNA"/>
</dbReference>
<evidence type="ECO:0000313" key="2">
    <source>
        <dbReference type="Proteomes" id="UP001433508"/>
    </source>
</evidence>
<reference evidence="2" key="1">
    <citation type="journal article" date="2024" name="Front. Bioeng. Biotechnol.">
        <title>Genome-scale model development and genomic sequencing of the oleaginous clade Lipomyces.</title>
        <authorList>
            <person name="Czajka J.J."/>
            <person name="Han Y."/>
            <person name="Kim J."/>
            <person name="Mondo S.J."/>
            <person name="Hofstad B.A."/>
            <person name="Robles A."/>
            <person name="Haridas S."/>
            <person name="Riley R."/>
            <person name="LaButti K."/>
            <person name="Pangilinan J."/>
            <person name="Andreopoulos W."/>
            <person name="Lipzen A."/>
            <person name="Yan J."/>
            <person name="Wang M."/>
            <person name="Ng V."/>
            <person name="Grigoriev I.V."/>
            <person name="Spatafora J.W."/>
            <person name="Magnuson J.K."/>
            <person name="Baker S.E."/>
            <person name="Pomraning K.R."/>
        </authorList>
    </citation>
    <scope>NUCLEOTIDE SEQUENCE [LARGE SCALE GENOMIC DNA]</scope>
    <source>
        <strain evidence="2">CBS 7786</strain>
    </source>
</reference>
<evidence type="ECO:0000313" key="1">
    <source>
        <dbReference type="EMBL" id="KAK9239769.1"/>
    </source>
</evidence>
<organism evidence="1 2">
    <name type="scientific">Lipomyces kononenkoae</name>
    <name type="common">Yeast</name>
    <dbReference type="NCBI Taxonomy" id="34357"/>
    <lineage>
        <taxon>Eukaryota</taxon>
        <taxon>Fungi</taxon>
        <taxon>Dikarya</taxon>
        <taxon>Ascomycota</taxon>
        <taxon>Saccharomycotina</taxon>
        <taxon>Lipomycetes</taxon>
        <taxon>Lipomycetales</taxon>
        <taxon>Lipomycetaceae</taxon>
        <taxon>Lipomyces</taxon>
    </lineage>
</organism>
<sequence>MSAPTDRAARIASRIRGAGRTRYISNSSFAISMPTPRTSKSADKKKTPQSTHRNKTPGSRRKASAKKTEAAALVTNTSVPATASAVRGSGQVTVFARTPQYAKRSTPLRRSSDSNAGNSKSARRPTTNSVATTRNIVNSSQQSDFEHEKEAESEGEQESEDLEPASEDDQSDSVASQDNLSLASEGEDKANYDEIDHGHSPDVGENEVYAAYDSDADPAYEAPKPGPSTTAPSAKRKARRPTSAGAAKRKKRHPPEGDEPQYVRIMTQRLPLKEGRGAPALSDIDVVSQVISEQVLSSVNSQSQTFRRKVLEAYAEELEMRFSEMCDVVNAQAVLSRAARKARRDVVELRNQLLSVRKERRDIADEVVSIRATHLKAKLEAKAEISVKEVLDIVAGMKSRVADISSMEVRNDAGEEGLEKRIGVIAELQKLVPLVCGQGGILGRLREFNSILEQKEQEFAVV</sequence>
<accession>A0ACC3T7M0</accession>
<dbReference type="Proteomes" id="UP001433508">
    <property type="component" value="Unassembled WGS sequence"/>
</dbReference>
<comment type="caution">
    <text evidence="1">The sequence shown here is derived from an EMBL/GenBank/DDBJ whole genome shotgun (WGS) entry which is preliminary data.</text>
</comment>
<proteinExistence type="predicted"/>
<protein>
    <submittedName>
        <fullName evidence="1">Uncharacterized protein</fullName>
    </submittedName>
</protein>
<keyword evidence="2" id="KW-1185">Reference proteome</keyword>